<dbReference type="Pfam" id="PF00689">
    <property type="entry name" value="Cation_ATPase_C"/>
    <property type="match status" value="1"/>
</dbReference>
<evidence type="ECO:0000256" key="3">
    <source>
        <dbReference type="ARBA" id="ARBA00022989"/>
    </source>
</evidence>
<dbReference type="GO" id="GO:0005391">
    <property type="term" value="F:P-type sodium:potassium-exchanging transporter activity"/>
    <property type="evidence" value="ECO:0007669"/>
    <property type="project" value="TreeGrafter"/>
</dbReference>
<name>A0A0F9H3V2_9ZZZZ</name>
<keyword evidence="2 5" id="KW-0812">Transmembrane</keyword>
<dbReference type="GO" id="GO:0030007">
    <property type="term" value="P:intracellular potassium ion homeostasis"/>
    <property type="evidence" value="ECO:0007669"/>
    <property type="project" value="TreeGrafter"/>
</dbReference>
<dbReference type="Gene3D" id="3.40.50.1000">
    <property type="entry name" value="HAD superfamily/HAD-like"/>
    <property type="match status" value="1"/>
</dbReference>
<dbReference type="PANTHER" id="PTHR43294">
    <property type="entry name" value="SODIUM/POTASSIUM-TRANSPORTING ATPASE SUBUNIT ALPHA"/>
    <property type="match status" value="1"/>
</dbReference>
<protein>
    <recommendedName>
        <fullName evidence="6">Cation-transporting P-type ATPase C-terminal domain-containing protein</fullName>
    </recommendedName>
</protein>
<dbReference type="AlphaFoldDB" id="A0A0F9H3V2"/>
<dbReference type="SUPFAM" id="SSF81665">
    <property type="entry name" value="Calcium ATPase, transmembrane domain M"/>
    <property type="match status" value="1"/>
</dbReference>
<feature type="domain" description="Cation-transporting P-type ATPase C-terminal" evidence="6">
    <location>
        <begin position="202"/>
        <end position="406"/>
    </location>
</feature>
<reference evidence="7" key="1">
    <citation type="journal article" date="2015" name="Nature">
        <title>Complex archaea that bridge the gap between prokaryotes and eukaryotes.</title>
        <authorList>
            <person name="Spang A."/>
            <person name="Saw J.H."/>
            <person name="Jorgensen S.L."/>
            <person name="Zaremba-Niedzwiedzka K."/>
            <person name="Martijn J."/>
            <person name="Lind A.E."/>
            <person name="van Eijk R."/>
            <person name="Schleper C."/>
            <person name="Guy L."/>
            <person name="Ettema T.J."/>
        </authorList>
    </citation>
    <scope>NUCLEOTIDE SEQUENCE</scope>
</reference>
<dbReference type="GO" id="GO:0016887">
    <property type="term" value="F:ATP hydrolysis activity"/>
    <property type="evidence" value="ECO:0007669"/>
    <property type="project" value="InterPro"/>
</dbReference>
<feature type="transmembrane region" description="Helical" evidence="5">
    <location>
        <begin position="168"/>
        <end position="188"/>
    </location>
</feature>
<proteinExistence type="predicted"/>
<dbReference type="NCBIfam" id="TIGR01494">
    <property type="entry name" value="ATPase_P-type"/>
    <property type="match status" value="1"/>
</dbReference>
<organism evidence="7">
    <name type="scientific">marine sediment metagenome</name>
    <dbReference type="NCBI Taxonomy" id="412755"/>
    <lineage>
        <taxon>unclassified sequences</taxon>
        <taxon>metagenomes</taxon>
        <taxon>ecological metagenomes</taxon>
    </lineage>
</organism>
<dbReference type="GO" id="GO:0006883">
    <property type="term" value="P:intracellular sodium ion homeostasis"/>
    <property type="evidence" value="ECO:0007669"/>
    <property type="project" value="TreeGrafter"/>
</dbReference>
<evidence type="ECO:0000313" key="7">
    <source>
        <dbReference type="EMBL" id="KKL69972.1"/>
    </source>
</evidence>
<dbReference type="Pfam" id="PF00702">
    <property type="entry name" value="Hydrolase"/>
    <property type="match status" value="1"/>
</dbReference>
<feature type="transmembrane region" description="Helical" evidence="5">
    <location>
        <begin position="376"/>
        <end position="400"/>
    </location>
</feature>
<evidence type="ECO:0000256" key="4">
    <source>
        <dbReference type="ARBA" id="ARBA00023136"/>
    </source>
</evidence>
<dbReference type="GO" id="GO:0005886">
    <property type="term" value="C:plasma membrane"/>
    <property type="evidence" value="ECO:0007669"/>
    <property type="project" value="TreeGrafter"/>
</dbReference>
<keyword evidence="3 5" id="KW-1133">Transmembrane helix</keyword>
<comment type="subcellular location">
    <subcellularLocation>
        <location evidence="1">Membrane</location>
    </subcellularLocation>
</comment>
<gene>
    <name evidence="7" type="ORF">LCGC14_2109550</name>
</gene>
<dbReference type="EMBL" id="LAZR01026035">
    <property type="protein sequence ID" value="KKL69972.1"/>
    <property type="molecule type" value="Genomic_DNA"/>
</dbReference>
<sequence length="414" mass="46431">SDMTYIGFVTILDPPRDGVKDSVIQCHEAGVDVIMITGDAPATARAIASQISIVKDEKDLALEGKYVKDIESFEELRKIKVFARVSPEHKQDIVEKYQKENRVVAMTGDGVNDALALNMADAGVAMGIAGTDVAKEASDMVISDDSFNSIVTGIHHGRGIFAKIRAVVFFYIVINIFEGVVQFILAIILDKPYFLDPAFYLQWIFLSITLHMFPGLILTFDMTSKDVMKEKPRDEEEILSKNIIGLLLIFGILLSISMVVVYYITISGVYPVFAENWNFGDLNPAYLYSPLNNDLNPFNASLTSAKTLTMLMVTLFFCESFLIFQIRRPNKSLIKSTREDSNKSMYLIIGLLFAILIMLMYIPGAQVALASSGVNFMFMYLTAFDWLMCFLISLICIVSFEIVKFIARRKNITF</sequence>
<feature type="transmembrane region" description="Helical" evidence="5">
    <location>
        <begin position="200"/>
        <end position="222"/>
    </location>
</feature>
<evidence type="ECO:0000256" key="5">
    <source>
        <dbReference type="SAM" id="Phobius"/>
    </source>
</evidence>
<dbReference type="GO" id="GO:0036376">
    <property type="term" value="P:sodium ion export across plasma membrane"/>
    <property type="evidence" value="ECO:0007669"/>
    <property type="project" value="TreeGrafter"/>
</dbReference>
<dbReference type="GO" id="GO:0005524">
    <property type="term" value="F:ATP binding"/>
    <property type="evidence" value="ECO:0007669"/>
    <property type="project" value="InterPro"/>
</dbReference>
<dbReference type="PRINTS" id="PR00120">
    <property type="entry name" value="HATPASE"/>
</dbReference>
<evidence type="ECO:0000256" key="1">
    <source>
        <dbReference type="ARBA" id="ARBA00004370"/>
    </source>
</evidence>
<keyword evidence="4 5" id="KW-0472">Membrane</keyword>
<dbReference type="PRINTS" id="PR00119">
    <property type="entry name" value="CATATPASE"/>
</dbReference>
<dbReference type="InterPro" id="IPR023298">
    <property type="entry name" value="ATPase_P-typ_TM_dom_sf"/>
</dbReference>
<dbReference type="SUPFAM" id="SSF56784">
    <property type="entry name" value="HAD-like"/>
    <property type="match status" value="1"/>
</dbReference>
<dbReference type="GO" id="GO:1990573">
    <property type="term" value="P:potassium ion import across plasma membrane"/>
    <property type="evidence" value="ECO:0007669"/>
    <property type="project" value="TreeGrafter"/>
</dbReference>
<accession>A0A0F9H3V2</accession>
<dbReference type="InterPro" id="IPR023299">
    <property type="entry name" value="ATPase_P-typ_cyto_dom_N"/>
</dbReference>
<dbReference type="InterPro" id="IPR050510">
    <property type="entry name" value="Cation_transp_ATPase_P-type"/>
</dbReference>
<dbReference type="PANTHER" id="PTHR43294:SF20">
    <property type="entry name" value="P-TYPE ATPASE"/>
    <property type="match status" value="1"/>
</dbReference>
<feature type="transmembrane region" description="Helical" evidence="5">
    <location>
        <begin position="305"/>
        <end position="324"/>
    </location>
</feature>
<dbReference type="InterPro" id="IPR001757">
    <property type="entry name" value="P_typ_ATPase"/>
</dbReference>
<dbReference type="GO" id="GO:1902600">
    <property type="term" value="P:proton transmembrane transport"/>
    <property type="evidence" value="ECO:0007669"/>
    <property type="project" value="TreeGrafter"/>
</dbReference>
<feature type="transmembrane region" description="Helical" evidence="5">
    <location>
        <begin position="243"/>
        <end position="264"/>
    </location>
</feature>
<evidence type="ECO:0000256" key="2">
    <source>
        <dbReference type="ARBA" id="ARBA00022692"/>
    </source>
</evidence>
<feature type="transmembrane region" description="Helical" evidence="5">
    <location>
        <begin position="345"/>
        <end position="364"/>
    </location>
</feature>
<dbReference type="InterPro" id="IPR023214">
    <property type="entry name" value="HAD_sf"/>
</dbReference>
<comment type="caution">
    <text evidence="7">The sequence shown here is derived from an EMBL/GenBank/DDBJ whole genome shotgun (WGS) entry which is preliminary data.</text>
</comment>
<dbReference type="InterPro" id="IPR036412">
    <property type="entry name" value="HAD-like_sf"/>
</dbReference>
<dbReference type="Gene3D" id="3.40.1110.10">
    <property type="entry name" value="Calcium-transporting ATPase, cytoplasmic domain N"/>
    <property type="match status" value="1"/>
</dbReference>
<dbReference type="Gene3D" id="1.20.1110.10">
    <property type="entry name" value="Calcium-transporting ATPase, transmembrane domain"/>
    <property type="match status" value="1"/>
</dbReference>
<feature type="non-terminal residue" evidence="7">
    <location>
        <position position="1"/>
    </location>
</feature>
<evidence type="ECO:0000259" key="6">
    <source>
        <dbReference type="Pfam" id="PF00689"/>
    </source>
</evidence>
<dbReference type="InterPro" id="IPR006068">
    <property type="entry name" value="ATPase_P-typ_cation-transptr_C"/>
</dbReference>